<evidence type="ECO:0000313" key="3">
    <source>
        <dbReference type="Proteomes" id="UP001301769"/>
    </source>
</evidence>
<feature type="compositionally biased region" description="Polar residues" evidence="1">
    <location>
        <begin position="600"/>
        <end position="610"/>
    </location>
</feature>
<reference evidence="2" key="2">
    <citation type="submission" date="2023-05" db="EMBL/GenBank/DDBJ databases">
        <authorList>
            <consortium name="Lawrence Berkeley National Laboratory"/>
            <person name="Steindorff A."/>
            <person name="Hensen N."/>
            <person name="Bonometti L."/>
            <person name="Westerberg I."/>
            <person name="Brannstrom I.O."/>
            <person name="Guillou S."/>
            <person name="Cros-Aarteil S."/>
            <person name="Calhoun S."/>
            <person name="Haridas S."/>
            <person name="Kuo A."/>
            <person name="Mondo S."/>
            <person name="Pangilinan J."/>
            <person name="Riley R."/>
            <person name="Labutti K."/>
            <person name="Andreopoulos B."/>
            <person name="Lipzen A."/>
            <person name="Chen C."/>
            <person name="Yanf M."/>
            <person name="Daum C."/>
            <person name="Ng V."/>
            <person name="Clum A."/>
            <person name="Ohm R."/>
            <person name="Martin F."/>
            <person name="Silar P."/>
            <person name="Natvig D."/>
            <person name="Lalanne C."/>
            <person name="Gautier V."/>
            <person name="Ament-Velasquez S.L."/>
            <person name="Kruys A."/>
            <person name="Hutchinson M.I."/>
            <person name="Powell A.J."/>
            <person name="Barry K."/>
            <person name="Miller A.N."/>
            <person name="Grigoriev I.V."/>
            <person name="Debuchy R."/>
            <person name="Gladieux P."/>
            <person name="Thoren M.H."/>
            <person name="Johannesson H."/>
        </authorList>
    </citation>
    <scope>NUCLEOTIDE SEQUENCE</scope>
    <source>
        <strain evidence="2">PSN293</strain>
    </source>
</reference>
<evidence type="ECO:0000313" key="2">
    <source>
        <dbReference type="EMBL" id="KAK4211091.1"/>
    </source>
</evidence>
<dbReference type="Proteomes" id="UP001301769">
    <property type="component" value="Unassembled WGS sequence"/>
</dbReference>
<evidence type="ECO:0000256" key="1">
    <source>
        <dbReference type="SAM" id="MobiDB-lite"/>
    </source>
</evidence>
<feature type="region of interest" description="Disordered" evidence="1">
    <location>
        <begin position="519"/>
        <end position="548"/>
    </location>
</feature>
<dbReference type="EMBL" id="MU858157">
    <property type="protein sequence ID" value="KAK4211091.1"/>
    <property type="molecule type" value="Genomic_DNA"/>
</dbReference>
<proteinExistence type="predicted"/>
<feature type="region of interest" description="Disordered" evidence="1">
    <location>
        <begin position="600"/>
        <end position="622"/>
    </location>
</feature>
<name>A0AAN6Y2P0_9PEZI</name>
<dbReference type="AlphaFoldDB" id="A0AAN6Y2P0"/>
<sequence>MSPPASSAVLDASGALESIPAVGSAQNGTNVPDGLDEKEPQPEGMILDEVTNTHLKDLDDFSNRLNEAAKNVLKKKQVYDRVVSFTTYWSPNLVDNDRKFIAKEADALHEIFRDDYHFDAKKHVITGEEDFHWEFREALRDAIVAARPRRKGESNLLIFYYSGHASAPDGWNGKQTLTPSFDAHPDRDSIAWDTIGLNLAKEVFKRRCEVLASSSPTVPTASTKKHSFTKALVADLRTSVKSGVPRDITMINTRIASPEVMDGLKQDPQHYMYSRPVQPSILLHPLKDGSLSPSQQTKLETPPSVRALENISNARVLFKVTFEDHNDKPLVEEWERAIRSLPLKNVSHFEALAVVQKDVSNLRAFVLSRLNMYCCFRTQSCTAIMSMPLWLWTYLVRHPAYEAIAVIRSNDLRSTTQRFPLPTATDPYRPRAVKSVPEIESALQGHAAALIPLAPQKETPSSTGSVSKPHPLSLRKETWSSNSSASSPRMWKGKEKVISEAESSTATAAATAPTTIAASTSVLSQQRQSWTARPRPHSSSPTIMPPTEGMPLPNSWGIVGTKHDPFRDCSPGSKDQYLKTVRKLRGPDRKRLREIVSQNPPIGLFSTPTGHHQLHSVPGITA</sequence>
<feature type="region of interest" description="Disordered" evidence="1">
    <location>
        <begin position="456"/>
        <end position="496"/>
    </location>
</feature>
<reference evidence="2" key="1">
    <citation type="journal article" date="2023" name="Mol. Phylogenet. Evol.">
        <title>Genome-scale phylogeny and comparative genomics of the fungal order Sordariales.</title>
        <authorList>
            <person name="Hensen N."/>
            <person name="Bonometti L."/>
            <person name="Westerberg I."/>
            <person name="Brannstrom I.O."/>
            <person name="Guillou S."/>
            <person name="Cros-Aarteil S."/>
            <person name="Calhoun S."/>
            <person name="Haridas S."/>
            <person name="Kuo A."/>
            <person name="Mondo S."/>
            <person name="Pangilinan J."/>
            <person name="Riley R."/>
            <person name="LaButti K."/>
            <person name="Andreopoulos B."/>
            <person name="Lipzen A."/>
            <person name="Chen C."/>
            <person name="Yan M."/>
            <person name="Daum C."/>
            <person name="Ng V."/>
            <person name="Clum A."/>
            <person name="Steindorff A."/>
            <person name="Ohm R.A."/>
            <person name="Martin F."/>
            <person name="Silar P."/>
            <person name="Natvig D.O."/>
            <person name="Lalanne C."/>
            <person name="Gautier V."/>
            <person name="Ament-Velasquez S.L."/>
            <person name="Kruys A."/>
            <person name="Hutchinson M.I."/>
            <person name="Powell A.J."/>
            <person name="Barry K."/>
            <person name="Miller A.N."/>
            <person name="Grigoriev I.V."/>
            <person name="Debuchy R."/>
            <person name="Gladieux P."/>
            <person name="Hiltunen Thoren M."/>
            <person name="Johannesson H."/>
        </authorList>
    </citation>
    <scope>NUCLEOTIDE SEQUENCE</scope>
    <source>
        <strain evidence="2">PSN293</strain>
    </source>
</reference>
<protein>
    <submittedName>
        <fullName evidence="2">Uncharacterized protein</fullName>
    </submittedName>
</protein>
<keyword evidence="3" id="KW-1185">Reference proteome</keyword>
<organism evidence="2 3">
    <name type="scientific">Rhypophila decipiens</name>
    <dbReference type="NCBI Taxonomy" id="261697"/>
    <lineage>
        <taxon>Eukaryota</taxon>
        <taxon>Fungi</taxon>
        <taxon>Dikarya</taxon>
        <taxon>Ascomycota</taxon>
        <taxon>Pezizomycotina</taxon>
        <taxon>Sordariomycetes</taxon>
        <taxon>Sordariomycetidae</taxon>
        <taxon>Sordariales</taxon>
        <taxon>Naviculisporaceae</taxon>
        <taxon>Rhypophila</taxon>
    </lineage>
</organism>
<feature type="compositionally biased region" description="Polar residues" evidence="1">
    <location>
        <begin position="522"/>
        <end position="542"/>
    </location>
</feature>
<feature type="region of interest" description="Disordered" evidence="1">
    <location>
        <begin position="19"/>
        <end position="41"/>
    </location>
</feature>
<accession>A0AAN6Y2P0</accession>
<comment type="caution">
    <text evidence="2">The sequence shown here is derived from an EMBL/GenBank/DDBJ whole genome shotgun (WGS) entry which is preliminary data.</text>
</comment>
<gene>
    <name evidence="2" type="ORF">QBC37DRAFT_389934</name>
</gene>